<dbReference type="PANTHER" id="PTHR24148">
    <property type="entry name" value="ANKYRIN REPEAT DOMAIN-CONTAINING PROTEIN 39 HOMOLOG-RELATED"/>
    <property type="match status" value="1"/>
</dbReference>
<dbReference type="PANTHER" id="PTHR24148:SF64">
    <property type="entry name" value="HETEROKARYON INCOMPATIBILITY DOMAIN-CONTAINING PROTEIN"/>
    <property type="match status" value="1"/>
</dbReference>
<feature type="non-terminal residue" evidence="2">
    <location>
        <position position="1"/>
    </location>
</feature>
<dbReference type="EMBL" id="JAULSV010000006">
    <property type="protein sequence ID" value="KAK0641836.1"/>
    <property type="molecule type" value="Genomic_DNA"/>
</dbReference>
<dbReference type="Pfam" id="PF06985">
    <property type="entry name" value="HET"/>
    <property type="match status" value="1"/>
</dbReference>
<evidence type="ECO:0000313" key="2">
    <source>
        <dbReference type="EMBL" id="KAK0641836.1"/>
    </source>
</evidence>
<name>A0AA39XX29_9PEZI</name>
<dbReference type="AlphaFoldDB" id="A0AA39XX29"/>
<accession>A0AA39XX29</accession>
<gene>
    <name evidence="2" type="ORF">B0T16DRAFT_297412</name>
</gene>
<protein>
    <submittedName>
        <fullName evidence="2">Heterokaryon incompatibility</fullName>
    </submittedName>
</protein>
<dbReference type="InterPro" id="IPR052895">
    <property type="entry name" value="HetReg/Transcr_Mod"/>
</dbReference>
<evidence type="ECO:0000313" key="3">
    <source>
        <dbReference type="Proteomes" id="UP001174936"/>
    </source>
</evidence>
<proteinExistence type="predicted"/>
<evidence type="ECO:0000259" key="1">
    <source>
        <dbReference type="Pfam" id="PF06985"/>
    </source>
</evidence>
<feature type="non-terminal residue" evidence="2">
    <location>
        <position position="143"/>
    </location>
</feature>
<organism evidence="2 3">
    <name type="scientific">Cercophora newfieldiana</name>
    <dbReference type="NCBI Taxonomy" id="92897"/>
    <lineage>
        <taxon>Eukaryota</taxon>
        <taxon>Fungi</taxon>
        <taxon>Dikarya</taxon>
        <taxon>Ascomycota</taxon>
        <taxon>Pezizomycotina</taxon>
        <taxon>Sordariomycetes</taxon>
        <taxon>Sordariomycetidae</taxon>
        <taxon>Sordariales</taxon>
        <taxon>Lasiosphaeriaceae</taxon>
        <taxon>Cercophora</taxon>
    </lineage>
</organism>
<dbReference type="Proteomes" id="UP001174936">
    <property type="component" value="Unassembled WGS sequence"/>
</dbReference>
<comment type="caution">
    <text evidence="2">The sequence shown here is derived from an EMBL/GenBank/DDBJ whole genome shotgun (WGS) entry which is preliminary data.</text>
</comment>
<keyword evidence="3" id="KW-1185">Reference proteome</keyword>
<sequence>YVALSYTWGDATSRREITVNGKPAYITENLHAALTHILGLKGLLSALIKESCKYYLWIDALCINQQDPAEKFVQVANMRDVFANAQWVVAWMGPAADGSDELLRDINAHSPSSDSGEQMQFPPAELQAFFSREWFSRMWILQE</sequence>
<dbReference type="InterPro" id="IPR010730">
    <property type="entry name" value="HET"/>
</dbReference>
<reference evidence="2" key="1">
    <citation type="submission" date="2023-06" db="EMBL/GenBank/DDBJ databases">
        <title>Genome-scale phylogeny and comparative genomics of the fungal order Sordariales.</title>
        <authorList>
            <consortium name="Lawrence Berkeley National Laboratory"/>
            <person name="Hensen N."/>
            <person name="Bonometti L."/>
            <person name="Westerberg I."/>
            <person name="Brannstrom I.O."/>
            <person name="Guillou S."/>
            <person name="Cros-Aarteil S."/>
            <person name="Calhoun S."/>
            <person name="Haridas S."/>
            <person name="Kuo A."/>
            <person name="Mondo S."/>
            <person name="Pangilinan J."/>
            <person name="Riley R."/>
            <person name="Labutti K."/>
            <person name="Andreopoulos B."/>
            <person name="Lipzen A."/>
            <person name="Chen C."/>
            <person name="Yanf M."/>
            <person name="Daum C."/>
            <person name="Ng V."/>
            <person name="Clum A."/>
            <person name="Steindorff A."/>
            <person name="Ohm R."/>
            <person name="Martin F."/>
            <person name="Silar P."/>
            <person name="Natvig D."/>
            <person name="Lalanne C."/>
            <person name="Gautier V."/>
            <person name="Ament-Velasquez S.L."/>
            <person name="Kruys A."/>
            <person name="Hutchinson M.I."/>
            <person name="Powell A.J."/>
            <person name="Barry K."/>
            <person name="Miller A.N."/>
            <person name="Grigoriev I.V."/>
            <person name="Debuchy R."/>
            <person name="Gladieux P."/>
            <person name="Thoren M.H."/>
            <person name="Johannesson H."/>
        </authorList>
    </citation>
    <scope>NUCLEOTIDE SEQUENCE</scope>
    <source>
        <strain evidence="2">SMH2532-1</strain>
    </source>
</reference>
<feature type="domain" description="Heterokaryon incompatibility" evidence="1">
    <location>
        <begin position="1"/>
        <end position="143"/>
    </location>
</feature>